<dbReference type="EMBL" id="JBHSON010000039">
    <property type="protein sequence ID" value="MFC5749125.1"/>
    <property type="molecule type" value="Genomic_DNA"/>
</dbReference>
<sequence length="312" mass="34994">MPEIAFDPLFGSPEARALRVDLVDGSYESARHLITATDDPDLRAFYVAIAAEWPGRPSWLDAWVAAEPRSAEAHLVRGAHGVVWAWQARGHQRAEHTERDQFIEFWRRLAIAEKDLEKAAELAPDDPEPWAHLVTCARGLGVGKEELGRRFKEVIARHPWHRRAHSQMLQGVAPKWSGSSNLMFNFARERALAAPEGTAIAALLAEAHVEMWLDAEQAEGGDEYFTAPEVLAELHAAADRSVRSPRWRPLPDDVRAHNLFAFVFAQGDDFAAAEEQFTATGGRISKEPWNYVGDSVEDAFRYVRSRVTVELE</sequence>
<reference evidence="2" key="1">
    <citation type="journal article" date="2019" name="Int. J. Syst. Evol. Microbiol.">
        <title>The Global Catalogue of Microorganisms (GCM) 10K type strain sequencing project: providing services to taxonomists for standard genome sequencing and annotation.</title>
        <authorList>
            <consortium name="The Broad Institute Genomics Platform"/>
            <consortium name="The Broad Institute Genome Sequencing Center for Infectious Disease"/>
            <person name="Wu L."/>
            <person name="Ma J."/>
        </authorList>
    </citation>
    <scope>NUCLEOTIDE SEQUENCE [LARGE SCALE GENOMIC DNA]</scope>
    <source>
        <strain evidence="2">KCTC 42087</strain>
    </source>
</reference>
<protein>
    <recommendedName>
        <fullName evidence="3">DUF4034 domain-containing protein</fullName>
    </recommendedName>
</protein>
<dbReference type="Proteomes" id="UP001596074">
    <property type="component" value="Unassembled WGS sequence"/>
</dbReference>
<organism evidence="1 2">
    <name type="scientific">Actinomadura rugatobispora</name>
    <dbReference type="NCBI Taxonomy" id="1994"/>
    <lineage>
        <taxon>Bacteria</taxon>
        <taxon>Bacillati</taxon>
        <taxon>Actinomycetota</taxon>
        <taxon>Actinomycetes</taxon>
        <taxon>Streptosporangiales</taxon>
        <taxon>Thermomonosporaceae</taxon>
        <taxon>Actinomadura</taxon>
    </lineage>
</organism>
<keyword evidence="2" id="KW-1185">Reference proteome</keyword>
<evidence type="ECO:0008006" key="3">
    <source>
        <dbReference type="Google" id="ProtNLM"/>
    </source>
</evidence>
<dbReference type="RefSeq" id="WP_378284841.1">
    <property type="nucleotide sequence ID" value="NZ_JBHSON010000039.1"/>
</dbReference>
<comment type="caution">
    <text evidence="1">The sequence shown here is derived from an EMBL/GenBank/DDBJ whole genome shotgun (WGS) entry which is preliminary data.</text>
</comment>
<name>A0ABW1A0Q4_9ACTN</name>
<dbReference type="InterPro" id="IPR011990">
    <property type="entry name" value="TPR-like_helical_dom_sf"/>
</dbReference>
<evidence type="ECO:0000313" key="2">
    <source>
        <dbReference type="Proteomes" id="UP001596074"/>
    </source>
</evidence>
<evidence type="ECO:0000313" key="1">
    <source>
        <dbReference type="EMBL" id="MFC5749125.1"/>
    </source>
</evidence>
<gene>
    <name evidence="1" type="ORF">ACFPZN_26205</name>
</gene>
<dbReference type="Gene3D" id="1.25.40.10">
    <property type="entry name" value="Tetratricopeptide repeat domain"/>
    <property type="match status" value="1"/>
</dbReference>
<accession>A0ABW1A0Q4</accession>
<proteinExistence type="predicted"/>